<feature type="region of interest" description="Disordered" evidence="3">
    <location>
        <begin position="519"/>
        <end position="538"/>
    </location>
</feature>
<evidence type="ECO:0000259" key="4">
    <source>
        <dbReference type="PROSITE" id="PS50837"/>
    </source>
</evidence>
<feature type="compositionally biased region" description="Low complexity" evidence="3">
    <location>
        <begin position="682"/>
        <end position="704"/>
    </location>
</feature>
<feature type="region of interest" description="Disordered" evidence="3">
    <location>
        <begin position="1"/>
        <end position="24"/>
    </location>
</feature>
<dbReference type="Proteomes" id="UP000567179">
    <property type="component" value="Unassembled WGS sequence"/>
</dbReference>
<keyword evidence="6" id="KW-1185">Reference proteome</keyword>
<evidence type="ECO:0000313" key="5">
    <source>
        <dbReference type="EMBL" id="KAF5327753.1"/>
    </source>
</evidence>
<feature type="region of interest" description="Disordered" evidence="3">
    <location>
        <begin position="129"/>
        <end position="304"/>
    </location>
</feature>
<sequence>MAWRRRKGRSSLEQRRNSGPASHGVDGVLIPADALLGVLASYKDASNGVDILDEDEMSQFQAFLAINPGLGINVNMLLDFLKLKTELSPSPSPPADEDPSEHDFQFASFSHSRSESSESYQTFYAESSSTSSFFDGSTSRPPSRGPVTPMKSAFDSDRRQRSTPLNAAPSSWAKRPQPAGRRKSDAGSRSDSEPARPPSAFGRRNSNTQRTPSVPSSPSMGTTSFRDGPFSPGSPDFNAPRSRPHSRARSHNDFSGYMSPPDDGTTMKRPMSRYDAFEQGSGVGVSSVRMPRSGGGSDSDEDEEDEVGMHLVMDRLHTDSTVSMEMTERLEALQRTNEELGRKRADAEMTLQKKLSEHEYELEELNQRIEELRSELAASNREEKELRAKDSRNMAQITALEAEVAKVSRTLELSRQSYGSLQKQYQEQCSISEKYRDDLRTREETINTLKEAVSLHEIETNKWTREHDAYEERIALLQRDLETAMEAHGELEEQKQENMMLKETIDRVRFEMDMMRQSLDNNGVAGGSGHGSAASTMSRSLGAELQGQLGEWEQDGRDEIVSEGSTAVEDDDTEGEDDGDEDVIETIITKRKRKVASRAQVIETSTRREFEEVKEYSDGSTQYDPTLFAVNHGMQTDPEPKVIYASFEVQTDEMPEPEPRIIEVAPAPRITMEMEIQTDAVEVAAEPSRSPSPAPEESMASSSSTIVPPTPKPSAKHLADQLDEPPAYNQVTEADKEEREWRLAADTLKKWHQGVQIPLGPVAGGVSEETAEDWKAIKRELGVDCMVIDRLIAASTSSADAAGTSTSVDGKTRTAARRRGRFYNIYNTYVYGDKGSGGASLATNIVSYGLMAFGAGALAVLAVAPHMASQDAVPGGATYYDRAAWNSFNSFHGAGEGFAPDGTAVVWSFLGRVGGGAARMAPRPRRRAGNILQSASNVAITGGTFIASQKNGNVTTVKENNTAPNAILNAGGRADEVKCFPGTREEVLAKMEAWIGAKEPNRERRVFWLSGPAGGGKSAIVQTLAERCMARGVPMVNFFFFRGDTTRNHARPIVATLVCQLLESYPELKPLVEAVLVDKPLILGQPLRLQFEHLIQNTVRTITNPSVEWQPIVILIDGLDECDSAGKLEQQTLLQVLHGLVSHENSPFIVLIASRPEPHLTMTFNEVGSSVESIFLNEDYRPSDDIRLFVVADLARIRNTHHLGQTLGEHWPSESSINSIVEKSSGQFIYAATILRFIATSSASPAHSLDKVQGLRPVMKSSPFAELDAIYTYVLSQAEDWEAAKDVLAAQIFIGTYFNDLAREYGPNIVFVRILQPLGREPDDLASFVSDLVAIVRFNHDKQLEFYHASLRDFLLDSTRSGVYHIDLGEFTERLAAAHIKGIHDKYLESVDLADMIWKEITAPKSNMVVVKTDAERYNHETPYAAVTPQGGTTGLNASATSPSTRMRRKKAPLWKRIFRVT</sequence>
<feature type="coiled-coil region" evidence="2">
    <location>
        <begin position="460"/>
        <end position="511"/>
    </location>
</feature>
<protein>
    <recommendedName>
        <fullName evidence="4">NACHT domain-containing protein</fullName>
    </recommendedName>
</protein>
<dbReference type="PANTHER" id="PTHR10039:SF14">
    <property type="entry name" value="NACHT DOMAIN-CONTAINING PROTEIN"/>
    <property type="match status" value="1"/>
</dbReference>
<dbReference type="OrthoDB" id="432685at2759"/>
<evidence type="ECO:0000256" key="2">
    <source>
        <dbReference type="SAM" id="Coils"/>
    </source>
</evidence>
<dbReference type="InterPro" id="IPR056884">
    <property type="entry name" value="NPHP3-like_N"/>
</dbReference>
<feature type="compositionally biased region" description="Basic and acidic residues" evidence="3">
    <location>
        <begin position="182"/>
        <end position="194"/>
    </location>
</feature>
<dbReference type="SUPFAM" id="SSF52540">
    <property type="entry name" value="P-loop containing nucleoside triphosphate hydrolases"/>
    <property type="match status" value="1"/>
</dbReference>
<organism evidence="5 6">
    <name type="scientific">Psilocybe cf. subviscida</name>
    <dbReference type="NCBI Taxonomy" id="2480587"/>
    <lineage>
        <taxon>Eukaryota</taxon>
        <taxon>Fungi</taxon>
        <taxon>Dikarya</taxon>
        <taxon>Basidiomycota</taxon>
        <taxon>Agaricomycotina</taxon>
        <taxon>Agaricomycetes</taxon>
        <taxon>Agaricomycetidae</taxon>
        <taxon>Agaricales</taxon>
        <taxon>Agaricineae</taxon>
        <taxon>Strophariaceae</taxon>
        <taxon>Psilocybe</taxon>
    </lineage>
</organism>
<feature type="domain" description="NACHT" evidence="4">
    <location>
        <begin position="1005"/>
        <end position="1156"/>
    </location>
</feature>
<dbReference type="PROSITE" id="PS50837">
    <property type="entry name" value="NACHT"/>
    <property type="match status" value="1"/>
</dbReference>
<feature type="compositionally biased region" description="Polar residues" evidence="3">
    <location>
        <begin position="1435"/>
        <end position="1444"/>
    </location>
</feature>
<proteinExistence type="predicted"/>
<evidence type="ECO:0000256" key="1">
    <source>
        <dbReference type="ARBA" id="ARBA00022737"/>
    </source>
</evidence>
<feature type="region of interest" description="Disordered" evidence="3">
    <location>
        <begin position="1425"/>
        <end position="1444"/>
    </location>
</feature>
<dbReference type="Gene3D" id="3.40.50.300">
    <property type="entry name" value="P-loop containing nucleotide triphosphate hydrolases"/>
    <property type="match status" value="1"/>
</dbReference>
<keyword evidence="2" id="KW-0175">Coiled coil</keyword>
<comment type="caution">
    <text evidence="5">The sequence shown here is derived from an EMBL/GenBank/DDBJ whole genome shotgun (WGS) entry which is preliminary data.</text>
</comment>
<dbReference type="EMBL" id="JAACJJ010000014">
    <property type="protein sequence ID" value="KAF5327753.1"/>
    <property type="molecule type" value="Genomic_DNA"/>
</dbReference>
<keyword evidence="1" id="KW-0677">Repeat</keyword>
<dbReference type="PANTHER" id="PTHR10039">
    <property type="entry name" value="AMELOGENIN"/>
    <property type="match status" value="1"/>
</dbReference>
<gene>
    <name evidence="5" type="ORF">D9619_004089</name>
</gene>
<reference evidence="5 6" key="1">
    <citation type="journal article" date="2020" name="ISME J.">
        <title>Uncovering the hidden diversity of litter-decomposition mechanisms in mushroom-forming fungi.</title>
        <authorList>
            <person name="Floudas D."/>
            <person name="Bentzer J."/>
            <person name="Ahren D."/>
            <person name="Johansson T."/>
            <person name="Persson P."/>
            <person name="Tunlid A."/>
        </authorList>
    </citation>
    <scope>NUCLEOTIDE SEQUENCE [LARGE SCALE GENOMIC DNA]</scope>
    <source>
        <strain evidence="5 6">CBS 101986</strain>
    </source>
</reference>
<dbReference type="Pfam" id="PF24883">
    <property type="entry name" value="NPHP3_N"/>
    <property type="match status" value="1"/>
</dbReference>
<evidence type="ECO:0000256" key="3">
    <source>
        <dbReference type="SAM" id="MobiDB-lite"/>
    </source>
</evidence>
<dbReference type="InterPro" id="IPR007111">
    <property type="entry name" value="NACHT_NTPase"/>
</dbReference>
<evidence type="ECO:0000313" key="6">
    <source>
        <dbReference type="Proteomes" id="UP000567179"/>
    </source>
</evidence>
<accession>A0A8H5BR06</accession>
<feature type="compositionally biased region" description="Low complexity" evidence="3">
    <location>
        <begin position="129"/>
        <end position="139"/>
    </location>
</feature>
<feature type="compositionally biased region" description="Polar residues" evidence="3">
    <location>
        <begin position="204"/>
        <end position="225"/>
    </location>
</feature>
<name>A0A8H5BR06_9AGAR</name>
<feature type="region of interest" description="Disordered" evidence="3">
    <location>
        <begin position="682"/>
        <end position="740"/>
    </location>
</feature>
<feature type="coiled-coil region" evidence="2">
    <location>
        <begin position="323"/>
        <end position="389"/>
    </location>
</feature>
<dbReference type="InterPro" id="IPR027417">
    <property type="entry name" value="P-loop_NTPase"/>
</dbReference>